<name>A0A5J4VJV6_9EUKA</name>
<dbReference type="InterPro" id="IPR000795">
    <property type="entry name" value="T_Tr_GTP-bd_dom"/>
</dbReference>
<dbReference type="FunFam" id="3.40.50.300:FF:000746">
    <property type="entry name" value="Ribosome assembly protein 1"/>
    <property type="match status" value="1"/>
</dbReference>
<dbReference type="InterPro" id="IPR027417">
    <property type="entry name" value="P-loop_NTPase"/>
</dbReference>
<dbReference type="OrthoDB" id="364892at2759"/>
<feature type="compositionally biased region" description="Polar residues" evidence="1">
    <location>
        <begin position="190"/>
        <end position="204"/>
    </location>
</feature>
<sequence>MSSQSLQLAFKSISTDQFRNFCILAHVDHGKTTLTDLLISMNGIISQKTAGTLRYLDCRPDEQEREITLKTSSISLLYRRSEESTNPLHLINVLDSPGHVDFSSEVSAAVRLADGAIIVVDAVEGVCVQTHAVLQQAYREGLQCFLLINKMDRLILELKLSPEETVRTMERIVEECNSIVASLLRESMFTQDQPPSNQSQLNETQQKEGNETTSSFSTWEIDEEIEEQLYFMPSKGNVVFCSAIDSWAFTIPQMAKFYSDLLTNGVVPTDTFSKAMWGQHYLRISSAGSGSKQNSQNASSSVRRTIVNASHATSNETNSGRTIFAVWCLQPLWDIYTAVNERN</sequence>
<dbReference type="InterPro" id="IPR005225">
    <property type="entry name" value="Small_GTP-bd"/>
</dbReference>
<dbReference type="GO" id="GO:0042256">
    <property type="term" value="P:cytosolic ribosome assembly"/>
    <property type="evidence" value="ECO:0007669"/>
    <property type="project" value="TreeGrafter"/>
</dbReference>
<feature type="region of interest" description="Disordered" evidence="1">
    <location>
        <begin position="190"/>
        <end position="216"/>
    </location>
</feature>
<proteinExistence type="predicted"/>
<dbReference type="GO" id="GO:1990904">
    <property type="term" value="C:ribonucleoprotein complex"/>
    <property type="evidence" value="ECO:0007669"/>
    <property type="project" value="TreeGrafter"/>
</dbReference>
<dbReference type="GO" id="GO:0005525">
    <property type="term" value="F:GTP binding"/>
    <property type="evidence" value="ECO:0007669"/>
    <property type="project" value="InterPro"/>
</dbReference>
<dbReference type="AlphaFoldDB" id="A0A5J4VJV6"/>
<dbReference type="CDD" id="cd01885">
    <property type="entry name" value="EF2"/>
    <property type="match status" value="1"/>
</dbReference>
<keyword evidence="3" id="KW-0648">Protein biosynthesis</keyword>
<dbReference type="GO" id="GO:0005829">
    <property type="term" value="C:cytosol"/>
    <property type="evidence" value="ECO:0007669"/>
    <property type="project" value="TreeGrafter"/>
</dbReference>
<protein>
    <submittedName>
        <fullName evidence="3">Putative Elongation factor 2</fullName>
    </submittedName>
</protein>
<gene>
    <name evidence="3" type="ORF">EZS28_021737</name>
</gene>
<dbReference type="SUPFAM" id="SSF52540">
    <property type="entry name" value="P-loop containing nucleoside triphosphate hydrolases"/>
    <property type="match status" value="1"/>
</dbReference>
<dbReference type="GO" id="GO:0003924">
    <property type="term" value="F:GTPase activity"/>
    <property type="evidence" value="ECO:0007669"/>
    <property type="project" value="InterPro"/>
</dbReference>
<dbReference type="NCBIfam" id="TIGR00231">
    <property type="entry name" value="small_GTP"/>
    <property type="match status" value="1"/>
</dbReference>
<reference evidence="3 4" key="1">
    <citation type="submission" date="2019-03" db="EMBL/GenBank/DDBJ databases">
        <title>Single cell metagenomics reveals metabolic interactions within the superorganism composed of flagellate Streblomastix strix and complex community of Bacteroidetes bacteria on its surface.</title>
        <authorList>
            <person name="Treitli S.C."/>
            <person name="Kolisko M."/>
            <person name="Husnik F."/>
            <person name="Keeling P."/>
            <person name="Hampl V."/>
        </authorList>
    </citation>
    <scope>NUCLEOTIDE SEQUENCE [LARGE SCALE GENOMIC DNA]</scope>
    <source>
        <strain evidence="3">ST1C</strain>
    </source>
</reference>
<dbReference type="GO" id="GO:0043022">
    <property type="term" value="F:ribosome binding"/>
    <property type="evidence" value="ECO:0007669"/>
    <property type="project" value="TreeGrafter"/>
</dbReference>
<dbReference type="EMBL" id="SNRW01006617">
    <property type="protein sequence ID" value="KAA6382736.1"/>
    <property type="molecule type" value="Genomic_DNA"/>
</dbReference>
<dbReference type="Proteomes" id="UP000324800">
    <property type="component" value="Unassembled WGS sequence"/>
</dbReference>
<evidence type="ECO:0000259" key="2">
    <source>
        <dbReference type="PROSITE" id="PS51722"/>
    </source>
</evidence>
<keyword evidence="3" id="KW-0251">Elongation factor</keyword>
<evidence type="ECO:0000313" key="3">
    <source>
        <dbReference type="EMBL" id="KAA6382736.1"/>
    </source>
</evidence>
<dbReference type="Gene3D" id="3.40.50.300">
    <property type="entry name" value="P-loop containing nucleotide triphosphate hydrolases"/>
    <property type="match status" value="1"/>
</dbReference>
<feature type="domain" description="Tr-type G" evidence="2">
    <location>
        <begin position="16"/>
        <end position="269"/>
    </location>
</feature>
<accession>A0A5J4VJV6</accession>
<dbReference type="PANTHER" id="PTHR42908">
    <property type="entry name" value="TRANSLATION ELONGATION FACTOR-RELATED"/>
    <property type="match status" value="1"/>
</dbReference>
<evidence type="ECO:0000313" key="4">
    <source>
        <dbReference type="Proteomes" id="UP000324800"/>
    </source>
</evidence>
<evidence type="ECO:0000256" key="1">
    <source>
        <dbReference type="SAM" id="MobiDB-lite"/>
    </source>
</evidence>
<dbReference type="PROSITE" id="PS51722">
    <property type="entry name" value="G_TR_2"/>
    <property type="match status" value="1"/>
</dbReference>
<dbReference type="GO" id="GO:0003746">
    <property type="term" value="F:translation elongation factor activity"/>
    <property type="evidence" value="ECO:0007669"/>
    <property type="project" value="UniProtKB-KW"/>
</dbReference>
<dbReference type="Pfam" id="PF00009">
    <property type="entry name" value="GTP_EFTU"/>
    <property type="match status" value="1"/>
</dbReference>
<dbReference type="PANTHER" id="PTHR42908:SF3">
    <property type="entry name" value="ELONGATION FACTOR-LIKE GTPASE 1"/>
    <property type="match status" value="1"/>
</dbReference>
<comment type="caution">
    <text evidence="3">The sequence shown here is derived from an EMBL/GenBank/DDBJ whole genome shotgun (WGS) entry which is preliminary data.</text>
</comment>
<organism evidence="3 4">
    <name type="scientific">Streblomastix strix</name>
    <dbReference type="NCBI Taxonomy" id="222440"/>
    <lineage>
        <taxon>Eukaryota</taxon>
        <taxon>Metamonada</taxon>
        <taxon>Preaxostyla</taxon>
        <taxon>Oxymonadida</taxon>
        <taxon>Streblomastigidae</taxon>
        <taxon>Streblomastix</taxon>
    </lineage>
</organism>
<dbReference type="PRINTS" id="PR00315">
    <property type="entry name" value="ELONGATNFCT"/>
</dbReference>